<dbReference type="EMBL" id="NBNE01011881">
    <property type="protein sequence ID" value="OWY96261.1"/>
    <property type="molecule type" value="Genomic_DNA"/>
</dbReference>
<sequence length="366" mass="40837">MPVPARSHRPLALQVDLEELRFVDGARDFTSVIAVLQTMLDDAGYAFQNLTPTWGRTLGPELLGAQNGQVIVRRDDAPFRALDPKTAFQVEDDGDTLMLTLEEQELFGTAMVTRLRFAHVRPRDWSDKANRVWGGPIPDVVVTSSLASGDTPMLTPDENMSSVGGGSQGSPGMEPSAAMVGVYMVTTCSGTGPSNFAEQPTFYVPVTEYLPGQDARIPPRVQTPTPPMHRGSDRDGLDEETKSDDHMVGQGPRHSETGRDRDQDLRDANRQISELRPAFAAQDEQKRLRHEVYRATRAQAAQTKISREEWEYREAEYQDRATREAEKKRTSDQEFASLQAKLYLLEKERLGNEKRIPTSERKPPAG</sequence>
<dbReference type="AlphaFoldDB" id="A0A225UTM4"/>
<protein>
    <submittedName>
        <fullName evidence="2">Uncharacterized protein</fullName>
    </submittedName>
</protein>
<name>A0A225UTM4_9STRA</name>
<feature type="region of interest" description="Disordered" evidence="1">
    <location>
        <begin position="346"/>
        <end position="366"/>
    </location>
</feature>
<dbReference type="OrthoDB" id="143178at2759"/>
<proteinExistence type="predicted"/>
<keyword evidence="3" id="KW-1185">Reference proteome</keyword>
<dbReference type="Proteomes" id="UP000198211">
    <property type="component" value="Unassembled WGS sequence"/>
</dbReference>
<accession>A0A225UTM4</accession>
<feature type="compositionally biased region" description="Basic and acidic residues" evidence="1">
    <location>
        <begin position="230"/>
        <end position="264"/>
    </location>
</feature>
<gene>
    <name evidence="2" type="ORF">PHMEG_00033517</name>
</gene>
<evidence type="ECO:0000313" key="2">
    <source>
        <dbReference type="EMBL" id="OWY96261.1"/>
    </source>
</evidence>
<reference evidence="3" key="1">
    <citation type="submission" date="2017-03" db="EMBL/GenBank/DDBJ databases">
        <title>Phytopthora megakarya and P. palmivora, two closely related causual agents of cacao black pod achieved similar genome size and gene model numbers by different mechanisms.</title>
        <authorList>
            <person name="Ali S."/>
            <person name="Shao J."/>
            <person name="Larry D.J."/>
            <person name="Kronmiller B."/>
            <person name="Shen D."/>
            <person name="Strem M.D."/>
            <person name="Melnick R.L."/>
            <person name="Guiltinan M.J."/>
            <person name="Tyler B.M."/>
            <person name="Meinhardt L.W."/>
            <person name="Bailey B.A."/>
        </authorList>
    </citation>
    <scope>NUCLEOTIDE SEQUENCE [LARGE SCALE GENOMIC DNA]</scope>
    <source>
        <strain evidence="3">zdho120</strain>
    </source>
</reference>
<evidence type="ECO:0000313" key="3">
    <source>
        <dbReference type="Proteomes" id="UP000198211"/>
    </source>
</evidence>
<comment type="caution">
    <text evidence="2">The sequence shown here is derived from an EMBL/GenBank/DDBJ whole genome shotgun (WGS) entry which is preliminary data.</text>
</comment>
<evidence type="ECO:0000256" key="1">
    <source>
        <dbReference type="SAM" id="MobiDB-lite"/>
    </source>
</evidence>
<organism evidence="2 3">
    <name type="scientific">Phytophthora megakarya</name>
    <dbReference type="NCBI Taxonomy" id="4795"/>
    <lineage>
        <taxon>Eukaryota</taxon>
        <taxon>Sar</taxon>
        <taxon>Stramenopiles</taxon>
        <taxon>Oomycota</taxon>
        <taxon>Peronosporomycetes</taxon>
        <taxon>Peronosporales</taxon>
        <taxon>Peronosporaceae</taxon>
        <taxon>Phytophthora</taxon>
    </lineage>
</organism>
<feature type="region of interest" description="Disordered" evidence="1">
    <location>
        <begin position="213"/>
        <end position="264"/>
    </location>
</feature>